<dbReference type="EMBL" id="QGNW01000059">
    <property type="protein sequence ID" value="RVX04733.1"/>
    <property type="molecule type" value="Genomic_DNA"/>
</dbReference>
<name>A0A438J6Z3_VITVI</name>
<evidence type="ECO:0000313" key="1">
    <source>
        <dbReference type="EMBL" id="RVX04733.1"/>
    </source>
</evidence>
<gene>
    <name evidence="1" type="ORF">CK203_024991</name>
</gene>
<reference evidence="1 2" key="1">
    <citation type="journal article" date="2018" name="PLoS Genet.">
        <title>Population sequencing reveals clonal diversity and ancestral inbreeding in the grapevine cultivar Chardonnay.</title>
        <authorList>
            <person name="Roach M.J."/>
            <person name="Johnson D.L."/>
            <person name="Bohlmann J."/>
            <person name="van Vuuren H.J."/>
            <person name="Jones S.J."/>
            <person name="Pretorius I.S."/>
            <person name="Schmidt S.A."/>
            <person name="Borneman A.R."/>
        </authorList>
    </citation>
    <scope>NUCLEOTIDE SEQUENCE [LARGE SCALE GENOMIC DNA]</scope>
    <source>
        <strain evidence="2">cv. Chardonnay</strain>
        <tissue evidence="1">Leaf</tissue>
    </source>
</reference>
<organism evidence="1 2">
    <name type="scientific">Vitis vinifera</name>
    <name type="common">Grape</name>
    <dbReference type="NCBI Taxonomy" id="29760"/>
    <lineage>
        <taxon>Eukaryota</taxon>
        <taxon>Viridiplantae</taxon>
        <taxon>Streptophyta</taxon>
        <taxon>Embryophyta</taxon>
        <taxon>Tracheophyta</taxon>
        <taxon>Spermatophyta</taxon>
        <taxon>Magnoliopsida</taxon>
        <taxon>eudicotyledons</taxon>
        <taxon>Gunneridae</taxon>
        <taxon>Pentapetalae</taxon>
        <taxon>rosids</taxon>
        <taxon>Vitales</taxon>
        <taxon>Vitaceae</taxon>
        <taxon>Viteae</taxon>
        <taxon>Vitis</taxon>
    </lineage>
</organism>
<sequence length="40" mass="4451">MAHVKLHLPLNLFILRSIAHNAFSGTIPKELGNLTELEVL</sequence>
<dbReference type="Proteomes" id="UP000288805">
    <property type="component" value="Unassembled WGS sequence"/>
</dbReference>
<evidence type="ECO:0000313" key="2">
    <source>
        <dbReference type="Proteomes" id="UP000288805"/>
    </source>
</evidence>
<protein>
    <submittedName>
        <fullName evidence="1">Uncharacterized protein</fullName>
    </submittedName>
</protein>
<dbReference type="AlphaFoldDB" id="A0A438J6Z3"/>
<comment type="caution">
    <text evidence="1">The sequence shown here is derived from an EMBL/GenBank/DDBJ whole genome shotgun (WGS) entry which is preliminary data.</text>
</comment>
<proteinExistence type="predicted"/>
<accession>A0A438J6Z3</accession>